<sequence>MYDYSGKFSSEDMGEKTEGECIKFKIIEQESSEIHFEVKIRPQETQRIMLSETIK</sequence>
<name>A0A7N4PYD7_SARHA</name>
<dbReference type="AlphaFoldDB" id="A0A7N4PYD7"/>
<evidence type="ECO:0000313" key="1">
    <source>
        <dbReference type="Ensembl" id="ENSSHAP00000043736.1"/>
    </source>
</evidence>
<dbReference type="Proteomes" id="UP000007648">
    <property type="component" value="Unassembled WGS sequence"/>
</dbReference>
<reference evidence="1" key="3">
    <citation type="submission" date="2025-09" db="UniProtKB">
        <authorList>
            <consortium name="Ensembl"/>
        </authorList>
    </citation>
    <scope>IDENTIFICATION</scope>
</reference>
<keyword evidence="2" id="KW-1185">Reference proteome</keyword>
<proteinExistence type="predicted"/>
<dbReference type="Ensembl" id="ENSSHAT00000051994.1">
    <property type="protein sequence ID" value="ENSSHAP00000043736.1"/>
    <property type="gene ID" value="ENSSHAG00000029381.1"/>
</dbReference>
<accession>A0A7N4PYD7</accession>
<evidence type="ECO:0000313" key="2">
    <source>
        <dbReference type="Proteomes" id="UP000007648"/>
    </source>
</evidence>
<reference evidence="1 2" key="1">
    <citation type="journal article" date="2011" name="Proc. Natl. Acad. Sci. U.S.A.">
        <title>Genetic diversity and population structure of the endangered marsupial Sarcophilus harrisii (Tasmanian devil).</title>
        <authorList>
            <person name="Miller W."/>
            <person name="Hayes V.M."/>
            <person name="Ratan A."/>
            <person name="Petersen D.C."/>
            <person name="Wittekindt N.E."/>
            <person name="Miller J."/>
            <person name="Walenz B."/>
            <person name="Knight J."/>
            <person name="Qi J."/>
            <person name="Zhao F."/>
            <person name="Wang Q."/>
            <person name="Bedoya-Reina O.C."/>
            <person name="Katiyar N."/>
            <person name="Tomsho L.P."/>
            <person name="Kasson L.M."/>
            <person name="Hardie R.A."/>
            <person name="Woodbridge P."/>
            <person name="Tindall E.A."/>
            <person name="Bertelsen M.F."/>
            <person name="Dixon D."/>
            <person name="Pyecroft S."/>
            <person name="Helgen K.M."/>
            <person name="Lesk A.M."/>
            <person name="Pringle T.H."/>
            <person name="Patterson N."/>
            <person name="Zhang Y."/>
            <person name="Kreiss A."/>
            <person name="Woods G.M."/>
            <person name="Jones M.E."/>
            <person name="Schuster S.C."/>
        </authorList>
    </citation>
    <scope>NUCLEOTIDE SEQUENCE [LARGE SCALE GENOMIC DNA]</scope>
</reference>
<organism evidence="1 2">
    <name type="scientific">Sarcophilus harrisii</name>
    <name type="common">Tasmanian devil</name>
    <name type="synonym">Sarcophilus laniarius</name>
    <dbReference type="NCBI Taxonomy" id="9305"/>
    <lineage>
        <taxon>Eukaryota</taxon>
        <taxon>Metazoa</taxon>
        <taxon>Chordata</taxon>
        <taxon>Craniata</taxon>
        <taxon>Vertebrata</taxon>
        <taxon>Euteleostomi</taxon>
        <taxon>Mammalia</taxon>
        <taxon>Metatheria</taxon>
        <taxon>Dasyuromorphia</taxon>
        <taxon>Dasyuridae</taxon>
        <taxon>Sarcophilus</taxon>
    </lineage>
</organism>
<dbReference type="InParanoid" id="A0A7N4PYD7"/>
<protein>
    <submittedName>
        <fullName evidence="1">Uncharacterized protein</fullName>
    </submittedName>
</protein>
<reference evidence="1" key="2">
    <citation type="submission" date="2025-08" db="UniProtKB">
        <authorList>
            <consortium name="Ensembl"/>
        </authorList>
    </citation>
    <scope>IDENTIFICATION</scope>
</reference>